<dbReference type="EMBL" id="JACXVP010000008">
    <property type="protein sequence ID" value="KAG5590031.1"/>
    <property type="molecule type" value="Genomic_DNA"/>
</dbReference>
<gene>
    <name evidence="1" type="ORF">H5410_040545</name>
</gene>
<dbReference type="Proteomes" id="UP000824120">
    <property type="component" value="Chromosome 8"/>
</dbReference>
<comment type="caution">
    <text evidence="1">The sequence shown here is derived from an EMBL/GenBank/DDBJ whole genome shotgun (WGS) entry which is preliminary data.</text>
</comment>
<protein>
    <submittedName>
        <fullName evidence="1">Uncharacterized protein</fullName>
    </submittedName>
</protein>
<keyword evidence="2" id="KW-1185">Reference proteome</keyword>
<proteinExistence type="predicted"/>
<evidence type="ECO:0000313" key="1">
    <source>
        <dbReference type="EMBL" id="KAG5590031.1"/>
    </source>
</evidence>
<dbReference type="OrthoDB" id="10537392at2759"/>
<reference evidence="1 2" key="1">
    <citation type="submission" date="2020-09" db="EMBL/GenBank/DDBJ databases">
        <title>De no assembly of potato wild relative species, Solanum commersonii.</title>
        <authorList>
            <person name="Cho K."/>
        </authorList>
    </citation>
    <scope>NUCLEOTIDE SEQUENCE [LARGE SCALE GENOMIC DNA]</scope>
    <source>
        <strain evidence="1">LZ3.2</strain>
        <tissue evidence="1">Leaf</tissue>
    </source>
</reference>
<name>A0A9J5XR73_SOLCO</name>
<accession>A0A9J5XR73</accession>
<sequence length="167" mass="19473">METLNYIWRHSAFQYLTNPLTPFNQNYITQNTHLLSAFLQAVQISFATIEGITNLPPNQFNPTLLPTLIHERLTGSLIRLAAIQLELAQELTTLEFYHILHQLARLSNLNMQLLQLIQQLNCFANYSLQLIMDMEGTTYYNNKTTLNEEEDNMEDLPQMPNHYPLYI</sequence>
<dbReference type="AlphaFoldDB" id="A0A9J5XR73"/>
<evidence type="ECO:0000313" key="2">
    <source>
        <dbReference type="Proteomes" id="UP000824120"/>
    </source>
</evidence>
<organism evidence="1 2">
    <name type="scientific">Solanum commersonii</name>
    <name type="common">Commerson's wild potato</name>
    <name type="synonym">Commerson's nightshade</name>
    <dbReference type="NCBI Taxonomy" id="4109"/>
    <lineage>
        <taxon>Eukaryota</taxon>
        <taxon>Viridiplantae</taxon>
        <taxon>Streptophyta</taxon>
        <taxon>Embryophyta</taxon>
        <taxon>Tracheophyta</taxon>
        <taxon>Spermatophyta</taxon>
        <taxon>Magnoliopsida</taxon>
        <taxon>eudicotyledons</taxon>
        <taxon>Gunneridae</taxon>
        <taxon>Pentapetalae</taxon>
        <taxon>asterids</taxon>
        <taxon>lamiids</taxon>
        <taxon>Solanales</taxon>
        <taxon>Solanaceae</taxon>
        <taxon>Solanoideae</taxon>
        <taxon>Solaneae</taxon>
        <taxon>Solanum</taxon>
    </lineage>
</organism>